<gene>
    <name evidence="2" type="ORF">LTRI10_LOCUS42638</name>
</gene>
<evidence type="ECO:0000256" key="1">
    <source>
        <dbReference type="SAM" id="MobiDB-lite"/>
    </source>
</evidence>
<accession>A0AAV2FXG9</accession>
<dbReference type="EMBL" id="OZ034820">
    <property type="protein sequence ID" value="CAL1402652.1"/>
    <property type="molecule type" value="Genomic_DNA"/>
</dbReference>
<reference evidence="2 3" key="1">
    <citation type="submission" date="2024-04" db="EMBL/GenBank/DDBJ databases">
        <authorList>
            <person name="Fracassetti M."/>
        </authorList>
    </citation>
    <scope>NUCLEOTIDE SEQUENCE [LARGE SCALE GENOMIC DNA]</scope>
</reference>
<keyword evidence="3" id="KW-1185">Reference proteome</keyword>
<name>A0AAV2FXG9_9ROSI</name>
<evidence type="ECO:0000313" key="3">
    <source>
        <dbReference type="Proteomes" id="UP001497516"/>
    </source>
</evidence>
<sequence>MFEREAREREVRSSFQPSPPPSNPFRQSACMATISRRHLPHDKLPFQSDLASSTLSIWKLSRDLESKSMTLKEKATVAVEAITADSDNG</sequence>
<dbReference type="AlphaFoldDB" id="A0AAV2FXG9"/>
<evidence type="ECO:0000313" key="2">
    <source>
        <dbReference type="EMBL" id="CAL1402652.1"/>
    </source>
</evidence>
<protein>
    <submittedName>
        <fullName evidence="2">Uncharacterized protein</fullName>
    </submittedName>
</protein>
<organism evidence="2 3">
    <name type="scientific">Linum trigynum</name>
    <dbReference type="NCBI Taxonomy" id="586398"/>
    <lineage>
        <taxon>Eukaryota</taxon>
        <taxon>Viridiplantae</taxon>
        <taxon>Streptophyta</taxon>
        <taxon>Embryophyta</taxon>
        <taxon>Tracheophyta</taxon>
        <taxon>Spermatophyta</taxon>
        <taxon>Magnoliopsida</taxon>
        <taxon>eudicotyledons</taxon>
        <taxon>Gunneridae</taxon>
        <taxon>Pentapetalae</taxon>
        <taxon>rosids</taxon>
        <taxon>fabids</taxon>
        <taxon>Malpighiales</taxon>
        <taxon>Linaceae</taxon>
        <taxon>Linum</taxon>
    </lineage>
</organism>
<feature type="compositionally biased region" description="Basic and acidic residues" evidence="1">
    <location>
        <begin position="1"/>
        <end position="12"/>
    </location>
</feature>
<proteinExistence type="predicted"/>
<feature type="region of interest" description="Disordered" evidence="1">
    <location>
        <begin position="1"/>
        <end position="27"/>
    </location>
</feature>
<dbReference type="Proteomes" id="UP001497516">
    <property type="component" value="Chromosome 7"/>
</dbReference>